<evidence type="ECO:0000313" key="3">
    <source>
        <dbReference type="Proteomes" id="UP001183222"/>
    </source>
</evidence>
<protein>
    <submittedName>
        <fullName evidence="2">Uncharacterized protein</fullName>
    </submittedName>
</protein>
<evidence type="ECO:0000256" key="1">
    <source>
        <dbReference type="SAM" id="Phobius"/>
    </source>
</evidence>
<evidence type="ECO:0000313" key="2">
    <source>
        <dbReference type="EMBL" id="MDT0275953.1"/>
    </source>
</evidence>
<gene>
    <name evidence="2" type="ORF">RM425_08565</name>
</gene>
<organism evidence="2 3">
    <name type="scientific">Blastococcus goldschmidtiae</name>
    <dbReference type="NCBI Taxonomy" id="3075546"/>
    <lineage>
        <taxon>Bacteria</taxon>
        <taxon>Bacillati</taxon>
        <taxon>Actinomycetota</taxon>
        <taxon>Actinomycetes</taxon>
        <taxon>Geodermatophilales</taxon>
        <taxon>Geodermatophilaceae</taxon>
        <taxon>Blastococcus</taxon>
    </lineage>
</organism>
<feature type="transmembrane region" description="Helical" evidence="1">
    <location>
        <begin position="31"/>
        <end position="50"/>
    </location>
</feature>
<feature type="transmembrane region" description="Helical" evidence="1">
    <location>
        <begin position="113"/>
        <end position="146"/>
    </location>
</feature>
<keyword evidence="1" id="KW-1133">Transmembrane helix</keyword>
<dbReference type="Proteomes" id="UP001183222">
    <property type="component" value="Unassembled WGS sequence"/>
</dbReference>
<keyword evidence="1" id="KW-0812">Transmembrane</keyword>
<feature type="transmembrane region" description="Helical" evidence="1">
    <location>
        <begin position="56"/>
        <end position="78"/>
    </location>
</feature>
<comment type="caution">
    <text evidence="2">The sequence shown here is derived from an EMBL/GenBank/DDBJ whole genome shotgun (WGS) entry which is preliminary data.</text>
</comment>
<dbReference type="RefSeq" id="WP_311344775.1">
    <property type="nucleotide sequence ID" value="NZ_JAVREI010000004.1"/>
</dbReference>
<sequence>MSTAPEETYLARTFDDDRYAWARSRRVRHRAVVAEVALFVALLAATVGSASTDQGWTTWFFIVWTAGMLAFIPMRSVLDLGIRGVLDRDRRSLDEHQRRLGERSHSAMGRPSMALTFVAIGGAVAVVALTGHVAPALCLGFLLWLASGLLTYWHLAWTTPEEPVDTEI</sequence>
<dbReference type="EMBL" id="JAVREI010000004">
    <property type="protein sequence ID" value="MDT0275953.1"/>
    <property type="molecule type" value="Genomic_DNA"/>
</dbReference>
<accession>A0ABU2K6Z8</accession>
<keyword evidence="1" id="KW-0472">Membrane</keyword>
<proteinExistence type="predicted"/>
<name>A0ABU2K6Z8_9ACTN</name>
<reference evidence="3" key="1">
    <citation type="submission" date="2023-07" db="EMBL/GenBank/DDBJ databases">
        <title>30 novel species of actinomycetes from the DSMZ collection.</title>
        <authorList>
            <person name="Nouioui I."/>
        </authorList>
    </citation>
    <scope>NUCLEOTIDE SEQUENCE [LARGE SCALE GENOMIC DNA]</scope>
    <source>
        <strain evidence="3">DSM 46792</strain>
    </source>
</reference>
<keyword evidence="3" id="KW-1185">Reference proteome</keyword>